<dbReference type="AlphaFoldDB" id="A0A0H2RWS0"/>
<dbReference type="Proteomes" id="UP000053477">
    <property type="component" value="Unassembled WGS sequence"/>
</dbReference>
<sequence>MLSVLTLPRVRNVPAALVSSRVHSLHPDRDVPVGPATVVCGQVVDLESADVRSGGLLEARAPSESPTIHVPVSTWDSSYSSSLSRVHTSLQSGVVGSVANGWRAAFMPRKGSRTAERSRDIVSHFALFAFLVLISKQGHKKLKLPAGPTNEAFSTRASTFLHSNPQCASGACHRGWSGCDPQPSWSTGRFRCR</sequence>
<reference evidence="1 2" key="1">
    <citation type="submission" date="2015-04" db="EMBL/GenBank/DDBJ databases">
        <title>Complete genome sequence of Schizopora paradoxa KUC8140, a cosmopolitan wood degrader in East Asia.</title>
        <authorList>
            <consortium name="DOE Joint Genome Institute"/>
            <person name="Min B."/>
            <person name="Park H."/>
            <person name="Jang Y."/>
            <person name="Kim J.-J."/>
            <person name="Kim K.H."/>
            <person name="Pangilinan J."/>
            <person name="Lipzen A."/>
            <person name="Riley R."/>
            <person name="Grigoriev I.V."/>
            <person name="Spatafora J.W."/>
            <person name="Choi I.-G."/>
        </authorList>
    </citation>
    <scope>NUCLEOTIDE SEQUENCE [LARGE SCALE GENOMIC DNA]</scope>
    <source>
        <strain evidence="1 2">KUC8140</strain>
    </source>
</reference>
<proteinExistence type="predicted"/>
<evidence type="ECO:0000313" key="2">
    <source>
        <dbReference type="Proteomes" id="UP000053477"/>
    </source>
</evidence>
<evidence type="ECO:0000313" key="1">
    <source>
        <dbReference type="EMBL" id="KLO16057.1"/>
    </source>
</evidence>
<organism evidence="1 2">
    <name type="scientific">Schizopora paradoxa</name>
    <dbReference type="NCBI Taxonomy" id="27342"/>
    <lineage>
        <taxon>Eukaryota</taxon>
        <taxon>Fungi</taxon>
        <taxon>Dikarya</taxon>
        <taxon>Basidiomycota</taxon>
        <taxon>Agaricomycotina</taxon>
        <taxon>Agaricomycetes</taxon>
        <taxon>Hymenochaetales</taxon>
        <taxon>Schizoporaceae</taxon>
        <taxon>Schizopora</taxon>
    </lineage>
</organism>
<name>A0A0H2RWS0_9AGAM</name>
<dbReference type="EMBL" id="KQ085921">
    <property type="protein sequence ID" value="KLO16057.1"/>
    <property type="molecule type" value="Genomic_DNA"/>
</dbReference>
<gene>
    <name evidence="1" type="ORF">SCHPADRAFT_233758</name>
</gene>
<keyword evidence="2" id="KW-1185">Reference proteome</keyword>
<dbReference type="InParanoid" id="A0A0H2RWS0"/>
<protein>
    <submittedName>
        <fullName evidence="1">Uncharacterized protein</fullName>
    </submittedName>
</protein>
<accession>A0A0H2RWS0</accession>